<evidence type="ECO:0000256" key="1">
    <source>
        <dbReference type="SAM" id="MobiDB-lite"/>
    </source>
</evidence>
<dbReference type="AlphaFoldDB" id="A0AAV1SEQ8"/>
<gene>
    <name evidence="2" type="ORF">DCAF_LOCUS22639</name>
</gene>
<feature type="compositionally biased region" description="Basic and acidic residues" evidence="1">
    <location>
        <begin position="35"/>
        <end position="45"/>
    </location>
</feature>
<dbReference type="EMBL" id="CAWUPB010001178">
    <property type="protein sequence ID" value="CAK7349916.1"/>
    <property type="molecule type" value="Genomic_DNA"/>
</dbReference>
<sequence>MVHNTSTVPAGGYSQNKRPYPPPAPPLPPPPKRNSFYDHFNKRSIQDPNKNWNSQPYSAESQIPPNRAATPKPNPGIFSPSRPCTPITEGKSESRKRVTHSRLIA</sequence>
<keyword evidence="3" id="KW-1185">Reference proteome</keyword>
<comment type="caution">
    <text evidence="2">The sequence shown here is derived from an EMBL/GenBank/DDBJ whole genome shotgun (WGS) entry which is preliminary data.</text>
</comment>
<organism evidence="2 3">
    <name type="scientific">Dovyalis caffra</name>
    <dbReference type="NCBI Taxonomy" id="77055"/>
    <lineage>
        <taxon>Eukaryota</taxon>
        <taxon>Viridiplantae</taxon>
        <taxon>Streptophyta</taxon>
        <taxon>Embryophyta</taxon>
        <taxon>Tracheophyta</taxon>
        <taxon>Spermatophyta</taxon>
        <taxon>Magnoliopsida</taxon>
        <taxon>eudicotyledons</taxon>
        <taxon>Gunneridae</taxon>
        <taxon>Pentapetalae</taxon>
        <taxon>rosids</taxon>
        <taxon>fabids</taxon>
        <taxon>Malpighiales</taxon>
        <taxon>Salicaceae</taxon>
        <taxon>Flacourtieae</taxon>
        <taxon>Dovyalis</taxon>
    </lineage>
</organism>
<evidence type="ECO:0000313" key="2">
    <source>
        <dbReference type="EMBL" id="CAK7349916.1"/>
    </source>
</evidence>
<feature type="region of interest" description="Disordered" evidence="1">
    <location>
        <begin position="1"/>
        <end position="105"/>
    </location>
</feature>
<name>A0AAV1SEQ8_9ROSI</name>
<feature type="compositionally biased region" description="Polar residues" evidence="1">
    <location>
        <begin position="1"/>
        <end position="17"/>
    </location>
</feature>
<feature type="compositionally biased region" description="Pro residues" evidence="1">
    <location>
        <begin position="19"/>
        <end position="32"/>
    </location>
</feature>
<reference evidence="2 3" key="1">
    <citation type="submission" date="2024-01" db="EMBL/GenBank/DDBJ databases">
        <authorList>
            <person name="Waweru B."/>
        </authorList>
    </citation>
    <scope>NUCLEOTIDE SEQUENCE [LARGE SCALE GENOMIC DNA]</scope>
</reference>
<feature type="compositionally biased region" description="Polar residues" evidence="1">
    <location>
        <begin position="46"/>
        <end position="64"/>
    </location>
</feature>
<evidence type="ECO:0000313" key="3">
    <source>
        <dbReference type="Proteomes" id="UP001314170"/>
    </source>
</evidence>
<protein>
    <submittedName>
        <fullName evidence="2">Uncharacterized protein</fullName>
    </submittedName>
</protein>
<accession>A0AAV1SEQ8</accession>
<proteinExistence type="predicted"/>
<dbReference type="Proteomes" id="UP001314170">
    <property type="component" value="Unassembled WGS sequence"/>
</dbReference>